<comment type="caution">
    <text evidence="8">The sequence shown here is derived from an EMBL/GenBank/DDBJ whole genome shotgun (WGS) entry which is preliminary data.</text>
</comment>
<reference evidence="8 9" key="1">
    <citation type="journal article" date="2020" name="Mol. Plant">
        <title>The Chromosome-Based Rubber Tree Genome Provides New Insights into Spurge Genome Evolution and Rubber Biosynthesis.</title>
        <authorList>
            <person name="Liu J."/>
            <person name="Shi C."/>
            <person name="Shi C.C."/>
            <person name="Li W."/>
            <person name="Zhang Q.J."/>
            <person name="Zhang Y."/>
            <person name="Li K."/>
            <person name="Lu H.F."/>
            <person name="Shi C."/>
            <person name="Zhu S.T."/>
            <person name="Xiao Z.Y."/>
            <person name="Nan H."/>
            <person name="Yue Y."/>
            <person name="Zhu X.G."/>
            <person name="Wu Y."/>
            <person name="Hong X.N."/>
            <person name="Fan G.Y."/>
            <person name="Tong Y."/>
            <person name="Zhang D."/>
            <person name="Mao C.L."/>
            <person name="Liu Y.L."/>
            <person name="Hao S.J."/>
            <person name="Liu W.Q."/>
            <person name="Lv M.Q."/>
            <person name="Zhang H.B."/>
            <person name="Liu Y."/>
            <person name="Hu-Tang G.R."/>
            <person name="Wang J.P."/>
            <person name="Wang J.H."/>
            <person name="Sun Y.H."/>
            <person name="Ni S.B."/>
            <person name="Chen W.B."/>
            <person name="Zhang X.C."/>
            <person name="Jiao Y.N."/>
            <person name="Eichler E.E."/>
            <person name="Li G.H."/>
            <person name="Liu X."/>
            <person name="Gao L.Z."/>
        </authorList>
    </citation>
    <scope>NUCLEOTIDE SEQUENCE [LARGE SCALE GENOMIC DNA]</scope>
    <source>
        <strain evidence="9">cv. GT1</strain>
        <tissue evidence="8">Leaf</tissue>
    </source>
</reference>
<evidence type="ECO:0000259" key="5">
    <source>
        <dbReference type="Pfam" id="PF00931"/>
    </source>
</evidence>
<evidence type="ECO:0000313" key="9">
    <source>
        <dbReference type="Proteomes" id="UP000467840"/>
    </source>
</evidence>
<dbReference type="PANTHER" id="PTHR36766">
    <property type="entry name" value="PLANT BROAD-SPECTRUM MILDEW RESISTANCE PROTEIN RPW8"/>
    <property type="match status" value="1"/>
</dbReference>
<dbReference type="FunFam" id="3.40.50.300:FF:001091">
    <property type="entry name" value="Probable disease resistance protein At1g61300"/>
    <property type="match status" value="1"/>
</dbReference>
<keyword evidence="4" id="KW-0067">ATP-binding</keyword>
<evidence type="ECO:0000256" key="1">
    <source>
        <dbReference type="ARBA" id="ARBA00022737"/>
    </source>
</evidence>
<dbReference type="Pfam" id="PF00931">
    <property type="entry name" value="NB-ARC"/>
    <property type="match status" value="1"/>
</dbReference>
<dbReference type="InterPro" id="IPR041118">
    <property type="entry name" value="Rx_N"/>
</dbReference>
<evidence type="ECO:0000313" key="8">
    <source>
        <dbReference type="EMBL" id="KAF2293692.1"/>
    </source>
</evidence>
<evidence type="ECO:0000259" key="7">
    <source>
        <dbReference type="Pfam" id="PF23559"/>
    </source>
</evidence>
<dbReference type="GO" id="GO:0005524">
    <property type="term" value="F:ATP binding"/>
    <property type="evidence" value="ECO:0007669"/>
    <property type="project" value="UniProtKB-KW"/>
</dbReference>
<dbReference type="SUPFAM" id="SSF52540">
    <property type="entry name" value="P-loop containing nucleoside triphosphate hydrolases"/>
    <property type="match status" value="1"/>
</dbReference>
<dbReference type="PRINTS" id="PR00364">
    <property type="entry name" value="DISEASERSIST"/>
</dbReference>
<dbReference type="PANTHER" id="PTHR36766:SF51">
    <property type="entry name" value="DISEASE RESISTANCE RPP13-LIKE PROTEIN 1"/>
    <property type="match status" value="1"/>
</dbReference>
<protein>
    <recommendedName>
        <fullName evidence="10">Disease resistance RPP13-like protein 1</fullName>
    </recommendedName>
</protein>
<dbReference type="Pfam" id="PF23559">
    <property type="entry name" value="WHD_DRP"/>
    <property type="match status" value="1"/>
</dbReference>
<dbReference type="Proteomes" id="UP000467840">
    <property type="component" value="Chromosome 7"/>
</dbReference>
<feature type="domain" description="Disease resistance protein winged helix" evidence="7">
    <location>
        <begin position="385"/>
        <end position="435"/>
    </location>
</feature>
<evidence type="ECO:0000259" key="6">
    <source>
        <dbReference type="Pfam" id="PF18052"/>
    </source>
</evidence>
<dbReference type="InterPro" id="IPR002182">
    <property type="entry name" value="NB-ARC"/>
</dbReference>
<accession>A0A6A6KXE0</accession>
<dbReference type="GO" id="GO:0043531">
    <property type="term" value="F:ADP binding"/>
    <property type="evidence" value="ECO:0007669"/>
    <property type="project" value="InterPro"/>
</dbReference>
<evidence type="ECO:0008006" key="10">
    <source>
        <dbReference type="Google" id="ProtNLM"/>
    </source>
</evidence>
<dbReference type="Gene3D" id="1.20.5.4130">
    <property type="match status" value="1"/>
</dbReference>
<sequence>MLSFLRQGKVDAEIKKWEKMLRKILSVLEDAEEKQMTNKQVKMWLSELQDLAYDVEDILDEFAMESLQRKLEGEPQASTSKVRKLIPTCCTNFSPRAVTFNFEMLSKIKEITTRFKDITEQKDVLNLREIVGPSRQVWQRPQSSCLQDEPQVYGRDEDKRKILDLLSSDDTSSGKVGVVPIVGMGGVGKTTLARLVYNDEALQHFHPKAWVHVSEVFDSLRITKSILESITLKHCEMKELNQVQLALHKELAGKKFFIVLDDVWSENYEDWNALRPPFMDGAPGCRILVTTRSTIVAGRMGTVDFHRLESISDDDCWLLFTKHAFENRRDNALANQEIIREKVINKCGGLPLAARTLGGLLRAKHEDEWEDMLNSKIWNLQDDESEGLIQPLDGERQPEDVGAKYFQDLLSRSLLQASIDGESMFVMHDLVNDLAQWVVGETCIKLENKSMVGEQFKKERARHFSYIPDEFDGIKRFEPVHKLKCLRTFLPLPLYRR</sequence>
<evidence type="ECO:0000256" key="4">
    <source>
        <dbReference type="ARBA" id="ARBA00022840"/>
    </source>
</evidence>
<name>A0A6A6KXE0_HEVBR</name>
<keyword evidence="3" id="KW-0611">Plant defense</keyword>
<evidence type="ECO:0000256" key="3">
    <source>
        <dbReference type="ARBA" id="ARBA00022821"/>
    </source>
</evidence>
<dbReference type="InterPro" id="IPR058922">
    <property type="entry name" value="WHD_DRP"/>
</dbReference>
<dbReference type="InterPro" id="IPR042197">
    <property type="entry name" value="Apaf_helical"/>
</dbReference>
<dbReference type="InterPro" id="IPR027417">
    <property type="entry name" value="P-loop_NTPase"/>
</dbReference>
<feature type="domain" description="NB-ARC" evidence="5">
    <location>
        <begin position="157"/>
        <end position="328"/>
    </location>
</feature>
<dbReference type="Gene3D" id="3.40.50.300">
    <property type="entry name" value="P-loop containing nucleotide triphosphate hydrolases"/>
    <property type="match status" value="1"/>
</dbReference>
<evidence type="ECO:0000256" key="2">
    <source>
        <dbReference type="ARBA" id="ARBA00022741"/>
    </source>
</evidence>
<proteinExistence type="predicted"/>
<organism evidence="8 9">
    <name type="scientific">Hevea brasiliensis</name>
    <name type="common">Para rubber tree</name>
    <name type="synonym">Siphonia brasiliensis</name>
    <dbReference type="NCBI Taxonomy" id="3981"/>
    <lineage>
        <taxon>Eukaryota</taxon>
        <taxon>Viridiplantae</taxon>
        <taxon>Streptophyta</taxon>
        <taxon>Embryophyta</taxon>
        <taxon>Tracheophyta</taxon>
        <taxon>Spermatophyta</taxon>
        <taxon>Magnoliopsida</taxon>
        <taxon>eudicotyledons</taxon>
        <taxon>Gunneridae</taxon>
        <taxon>Pentapetalae</taxon>
        <taxon>rosids</taxon>
        <taxon>fabids</taxon>
        <taxon>Malpighiales</taxon>
        <taxon>Euphorbiaceae</taxon>
        <taxon>Crotonoideae</taxon>
        <taxon>Micrandreae</taxon>
        <taxon>Hevea</taxon>
    </lineage>
</organism>
<dbReference type="AlphaFoldDB" id="A0A6A6KXE0"/>
<dbReference type="Pfam" id="PF18052">
    <property type="entry name" value="Rx_N"/>
    <property type="match status" value="1"/>
</dbReference>
<dbReference type="EMBL" id="JAAGAX010000013">
    <property type="protein sequence ID" value="KAF2293692.1"/>
    <property type="molecule type" value="Genomic_DNA"/>
</dbReference>
<keyword evidence="1" id="KW-0677">Repeat</keyword>
<keyword evidence="9" id="KW-1185">Reference proteome</keyword>
<gene>
    <name evidence="8" type="ORF">GH714_004188</name>
</gene>
<keyword evidence="2" id="KW-0547">Nucleotide-binding</keyword>
<dbReference type="GO" id="GO:0006952">
    <property type="term" value="P:defense response"/>
    <property type="evidence" value="ECO:0007669"/>
    <property type="project" value="UniProtKB-KW"/>
</dbReference>
<dbReference type="Gene3D" id="1.10.8.430">
    <property type="entry name" value="Helical domain of apoptotic protease-activating factors"/>
    <property type="match status" value="1"/>
</dbReference>
<feature type="domain" description="Disease resistance N-terminal" evidence="6">
    <location>
        <begin position="6"/>
        <end position="76"/>
    </location>
</feature>